<dbReference type="NCBIfam" id="TIGR00026">
    <property type="entry name" value="hi_GC_TIGR00026"/>
    <property type="match status" value="1"/>
</dbReference>
<reference evidence="3 4" key="1">
    <citation type="submission" date="2018-04" db="EMBL/GenBank/DDBJ databases">
        <title>Genomic Encyclopedia of Type Strains, Phase IV (KMG-IV): sequencing the most valuable type-strain genomes for metagenomic binning, comparative biology and taxonomic classification.</title>
        <authorList>
            <person name="Goeker M."/>
        </authorList>
    </citation>
    <scope>NUCLEOTIDE SEQUENCE [LARGE SCALE GENOMIC DNA]</scope>
    <source>
        <strain evidence="3 4">DSM 45771</strain>
    </source>
</reference>
<evidence type="ECO:0000313" key="3">
    <source>
        <dbReference type="EMBL" id="PVZ09631.1"/>
    </source>
</evidence>
<dbReference type="Gene3D" id="2.30.110.10">
    <property type="entry name" value="Electron Transport, Fmn-binding Protein, Chain A"/>
    <property type="match status" value="1"/>
</dbReference>
<dbReference type="Pfam" id="PF04075">
    <property type="entry name" value="F420H2_quin_red"/>
    <property type="match status" value="1"/>
</dbReference>
<dbReference type="GO" id="GO:0016491">
    <property type="term" value="F:oxidoreductase activity"/>
    <property type="evidence" value="ECO:0007669"/>
    <property type="project" value="InterPro"/>
</dbReference>
<organism evidence="3 4">
    <name type="scientific">Actinomycetospora cinnamomea</name>
    <dbReference type="NCBI Taxonomy" id="663609"/>
    <lineage>
        <taxon>Bacteria</taxon>
        <taxon>Bacillati</taxon>
        <taxon>Actinomycetota</taxon>
        <taxon>Actinomycetes</taxon>
        <taxon>Pseudonocardiales</taxon>
        <taxon>Pseudonocardiaceae</taxon>
        <taxon>Actinomycetospora</taxon>
    </lineage>
</organism>
<comment type="catalytic activity">
    <reaction evidence="2">
        <text>oxidized coenzyme F420-(gamma-L-Glu)(n) + a quinol + H(+) = reduced coenzyme F420-(gamma-L-Glu)(n) + a quinone</text>
        <dbReference type="Rhea" id="RHEA:39663"/>
        <dbReference type="Rhea" id="RHEA-COMP:12939"/>
        <dbReference type="Rhea" id="RHEA-COMP:14378"/>
        <dbReference type="ChEBI" id="CHEBI:15378"/>
        <dbReference type="ChEBI" id="CHEBI:24646"/>
        <dbReference type="ChEBI" id="CHEBI:132124"/>
        <dbReference type="ChEBI" id="CHEBI:133980"/>
        <dbReference type="ChEBI" id="CHEBI:139511"/>
    </reaction>
</comment>
<evidence type="ECO:0000256" key="2">
    <source>
        <dbReference type="ARBA" id="ARBA00049106"/>
    </source>
</evidence>
<dbReference type="PANTHER" id="PTHR39428:SF3">
    <property type="entry name" value="DEAZAFLAVIN-DEPENDENT NITROREDUCTASE"/>
    <property type="match status" value="1"/>
</dbReference>
<dbReference type="AlphaFoldDB" id="A0A2U1FBQ5"/>
<protein>
    <submittedName>
        <fullName evidence="3">Deazaflavin-dependent oxidoreductase (Nitroreductase family)</fullName>
    </submittedName>
</protein>
<dbReference type="GO" id="GO:0070967">
    <property type="term" value="F:coenzyme F420 binding"/>
    <property type="evidence" value="ECO:0007669"/>
    <property type="project" value="TreeGrafter"/>
</dbReference>
<keyword evidence="4" id="KW-1185">Reference proteome</keyword>
<dbReference type="PANTHER" id="PTHR39428">
    <property type="entry name" value="F420H(2)-DEPENDENT QUINONE REDUCTASE RV1261C"/>
    <property type="match status" value="1"/>
</dbReference>
<evidence type="ECO:0000313" key="4">
    <source>
        <dbReference type="Proteomes" id="UP000245639"/>
    </source>
</evidence>
<comment type="similarity">
    <text evidence="1">Belongs to the F420H(2)-dependent quinone reductase family.</text>
</comment>
<gene>
    <name evidence="3" type="ORF">C8D89_106295</name>
</gene>
<evidence type="ECO:0000256" key="1">
    <source>
        <dbReference type="ARBA" id="ARBA00008710"/>
    </source>
</evidence>
<accession>A0A2U1FBQ5</accession>
<comment type="caution">
    <text evidence="3">The sequence shown here is derived from an EMBL/GenBank/DDBJ whole genome shotgun (WGS) entry which is preliminary data.</text>
</comment>
<dbReference type="InterPro" id="IPR004378">
    <property type="entry name" value="F420H2_quin_Rdtase"/>
</dbReference>
<dbReference type="EMBL" id="QEKW01000006">
    <property type="protein sequence ID" value="PVZ09631.1"/>
    <property type="molecule type" value="Genomic_DNA"/>
</dbReference>
<sequence length="163" mass="18431">MRRVVSTQGFGRALDRLRPVVGAVTRAHIALYRRTGGRLGHTAPGLPTMLLLDHVGARSGRPRTTPLLYFTHPDDPDDLVVVASYGGHPRHPAWFHNLRAHPDTTVQVRDEVRPVHARVATDEERARLWPAAIATYRPFAGYQRRAEEVGRTIPFVVLTRRRR</sequence>
<dbReference type="InterPro" id="IPR012349">
    <property type="entry name" value="Split_barrel_FMN-bd"/>
</dbReference>
<name>A0A2U1FBQ5_9PSEU</name>
<dbReference type="Proteomes" id="UP000245639">
    <property type="component" value="Unassembled WGS sequence"/>
</dbReference>
<proteinExistence type="inferred from homology"/>
<dbReference type="GO" id="GO:0005886">
    <property type="term" value="C:plasma membrane"/>
    <property type="evidence" value="ECO:0007669"/>
    <property type="project" value="TreeGrafter"/>
</dbReference>